<evidence type="ECO:0000313" key="4">
    <source>
        <dbReference type="Proteomes" id="UP000240424"/>
    </source>
</evidence>
<protein>
    <recommendedName>
        <fullName evidence="2">DUF732 domain-containing protein</fullName>
    </recommendedName>
</protein>
<dbReference type="AlphaFoldDB" id="A0A2U3PBV0"/>
<keyword evidence="4" id="KW-1185">Reference proteome</keyword>
<sequence>MAASVLLCSVPAVANAAPDSRSAYLTSLNQHGVSYHDPNHIVAVGTTFCHELRNQLPADEAVNRIQGMGYSDQQAHVIAASAVLSFCPDMDNDAK</sequence>
<organism evidence="3 4">
    <name type="scientific">Mycobacterium numidiamassiliense</name>
    <dbReference type="NCBI Taxonomy" id="1841861"/>
    <lineage>
        <taxon>Bacteria</taxon>
        <taxon>Bacillati</taxon>
        <taxon>Actinomycetota</taxon>
        <taxon>Actinomycetes</taxon>
        <taxon>Mycobacteriales</taxon>
        <taxon>Mycobacteriaceae</taxon>
        <taxon>Mycobacterium</taxon>
    </lineage>
</organism>
<dbReference type="Proteomes" id="UP000240424">
    <property type="component" value="Unassembled WGS sequence"/>
</dbReference>
<dbReference type="InterPro" id="IPR007969">
    <property type="entry name" value="DUF732"/>
</dbReference>
<accession>A0A2U3PBV0</accession>
<feature type="domain" description="DUF732" evidence="2">
    <location>
        <begin position="23"/>
        <end position="89"/>
    </location>
</feature>
<dbReference type="EMBL" id="FUEZ01000004">
    <property type="protein sequence ID" value="SPM41238.1"/>
    <property type="molecule type" value="Genomic_DNA"/>
</dbReference>
<dbReference type="Pfam" id="PF05305">
    <property type="entry name" value="DUF732"/>
    <property type="match status" value="1"/>
</dbReference>
<evidence type="ECO:0000256" key="1">
    <source>
        <dbReference type="SAM" id="SignalP"/>
    </source>
</evidence>
<keyword evidence="1" id="KW-0732">Signal</keyword>
<name>A0A2U3PBV0_9MYCO</name>
<evidence type="ECO:0000259" key="2">
    <source>
        <dbReference type="Pfam" id="PF05305"/>
    </source>
</evidence>
<feature type="chain" id="PRO_5015663582" description="DUF732 domain-containing protein" evidence="1">
    <location>
        <begin position="17"/>
        <end position="95"/>
    </location>
</feature>
<reference evidence="3 4" key="1">
    <citation type="submission" date="2017-01" db="EMBL/GenBank/DDBJ databases">
        <authorList>
            <consortium name="Urmite Genomes"/>
        </authorList>
    </citation>
    <scope>NUCLEOTIDE SEQUENCE [LARGE SCALE GENOMIC DNA]</scope>
    <source>
        <strain evidence="3 4">AB215</strain>
    </source>
</reference>
<gene>
    <name evidence="3" type="ORF">MNAB215_3443</name>
</gene>
<evidence type="ECO:0000313" key="3">
    <source>
        <dbReference type="EMBL" id="SPM41238.1"/>
    </source>
</evidence>
<proteinExistence type="predicted"/>
<feature type="signal peptide" evidence="1">
    <location>
        <begin position="1"/>
        <end position="16"/>
    </location>
</feature>